<dbReference type="PROSITE" id="PS51733">
    <property type="entry name" value="BPL_LPL_CATALYTIC"/>
    <property type="match status" value="1"/>
</dbReference>
<reference evidence="4" key="2">
    <citation type="submission" date="2025-09" db="UniProtKB">
        <authorList>
            <consortium name="Ensembl"/>
        </authorList>
    </citation>
    <scope>IDENTIFICATION</scope>
</reference>
<dbReference type="PANTHER" id="PTHR12561:SF3">
    <property type="entry name" value="LIPOYLTRANSFERASE 1, MITOCHONDRIAL"/>
    <property type="match status" value="1"/>
</dbReference>
<evidence type="ECO:0000256" key="1">
    <source>
        <dbReference type="ARBA" id="ARBA00005085"/>
    </source>
</evidence>
<dbReference type="Pfam" id="PF21948">
    <property type="entry name" value="LplA-B_cat"/>
    <property type="match status" value="1"/>
</dbReference>
<dbReference type="InterPro" id="IPR045864">
    <property type="entry name" value="aa-tRNA-synth_II/BPL/LPL"/>
</dbReference>
<dbReference type="Gene3D" id="3.30.930.10">
    <property type="entry name" value="Bira Bifunctional Protein, Domain 2"/>
    <property type="match status" value="1"/>
</dbReference>
<dbReference type="SUPFAM" id="SSF55681">
    <property type="entry name" value="Class II aaRS and biotin synthetases"/>
    <property type="match status" value="1"/>
</dbReference>
<organism evidence="4 5">
    <name type="scientific">Periophthalmus magnuspinnatus</name>
    <dbReference type="NCBI Taxonomy" id="409849"/>
    <lineage>
        <taxon>Eukaryota</taxon>
        <taxon>Metazoa</taxon>
        <taxon>Chordata</taxon>
        <taxon>Craniata</taxon>
        <taxon>Vertebrata</taxon>
        <taxon>Euteleostomi</taxon>
        <taxon>Actinopterygii</taxon>
        <taxon>Neopterygii</taxon>
        <taxon>Teleostei</taxon>
        <taxon>Neoteleostei</taxon>
        <taxon>Acanthomorphata</taxon>
        <taxon>Gobiaria</taxon>
        <taxon>Gobiiformes</taxon>
        <taxon>Gobioidei</taxon>
        <taxon>Gobiidae</taxon>
        <taxon>Oxudercinae</taxon>
        <taxon>Periophthalmus</taxon>
    </lineage>
</organism>
<evidence type="ECO:0000313" key="4">
    <source>
        <dbReference type="Ensembl" id="ENSPMGP00000025573.1"/>
    </source>
</evidence>
<dbReference type="InterPro" id="IPR004562">
    <property type="entry name" value="LipoylTrfase_LipoateP_Ligase"/>
</dbReference>
<dbReference type="PANTHER" id="PTHR12561">
    <property type="entry name" value="LIPOATE-PROTEIN LIGASE"/>
    <property type="match status" value="1"/>
</dbReference>
<evidence type="ECO:0000256" key="2">
    <source>
        <dbReference type="ARBA" id="ARBA00008242"/>
    </source>
</evidence>
<proteinExistence type="inferred from homology"/>
<comment type="pathway">
    <text evidence="1">Protein modification; protein lipoylation via exogenous pathway; protein N(6)-(lipoyl)lysine from lipoate: step 2/2.</text>
</comment>
<dbReference type="GO" id="GO:0009249">
    <property type="term" value="P:protein lipoylation"/>
    <property type="evidence" value="ECO:0007669"/>
    <property type="project" value="InterPro"/>
</dbReference>
<reference evidence="4" key="1">
    <citation type="submission" date="2025-08" db="UniProtKB">
        <authorList>
            <consortium name="Ensembl"/>
        </authorList>
    </citation>
    <scope>IDENTIFICATION</scope>
</reference>
<dbReference type="Ensembl" id="ENSPMGT00000027231.1">
    <property type="protein sequence ID" value="ENSPMGP00000025573.1"/>
    <property type="gene ID" value="ENSPMGG00000020619.1"/>
</dbReference>
<sequence length="383" mass="42691">LLMHTFKGCAVQNSKIFSCSAKTTHFTNQTLQNVEGTGWSGNLIFQSKSTDIHQNLALEDWIETNVDLTNRRLFLLWRSHAAVVIGRHQNPWAECDLGAMWRAGVPLARRRSGGGTVYHDMGNLNLTFFSCRKLYDRQRNLKVVTEALRRARPELDVRATERLDIVLNGKYKISGSASRLSRKASYHHCTLLHSADGSALQSVLRPSTPGIHSNATPSVVSSVTNLTDHAPSLTDMSTVHFYSFSTEFGLSSPLSLLDPSDESLFPGIGCMASELRSWDWTFGKTPKFTIETELSLSDDLTLEHTTAQLHIELKNGLISSIVITVQDQWLQQTLINELCDVLTGERFCPHRVAAAVSTLIKSEQDETQRRLHKLSNTVISVMG</sequence>
<dbReference type="AlphaFoldDB" id="A0A3B4B7V5"/>
<dbReference type="Gene3D" id="3.30.390.50">
    <property type="entry name" value="CO dehydrogenase flavoprotein, C-terminal domain"/>
    <property type="match status" value="1"/>
</dbReference>
<dbReference type="InterPro" id="IPR004143">
    <property type="entry name" value="BPL_LPL_catalytic"/>
</dbReference>
<dbReference type="FunFam" id="3.30.930.10:FF:000045">
    <property type="entry name" value="lipoyltransferase 1, mitochondrial"/>
    <property type="match status" value="1"/>
</dbReference>
<feature type="domain" description="BPL/LPL catalytic" evidence="3">
    <location>
        <begin position="68"/>
        <end position="252"/>
    </location>
</feature>
<dbReference type="GO" id="GO:0017118">
    <property type="term" value="F:lipoyltransferase activity"/>
    <property type="evidence" value="ECO:0007669"/>
    <property type="project" value="TreeGrafter"/>
</dbReference>
<dbReference type="UniPathway" id="UPA00537">
    <property type="reaction ID" value="UER00595"/>
</dbReference>
<dbReference type="Proteomes" id="UP000261520">
    <property type="component" value="Unplaced"/>
</dbReference>
<dbReference type="STRING" id="409849.ENSPMGP00000025573"/>
<name>A0A3B4B7V5_9GOBI</name>
<evidence type="ECO:0000259" key="3">
    <source>
        <dbReference type="PROSITE" id="PS51733"/>
    </source>
</evidence>
<protein>
    <recommendedName>
        <fullName evidence="3">BPL/LPL catalytic domain-containing protein</fullName>
    </recommendedName>
</protein>
<dbReference type="GO" id="GO:0005739">
    <property type="term" value="C:mitochondrion"/>
    <property type="evidence" value="ECO:0007669"/>
    <property type="project" value="TreeGrafter"/>
</dbReference>
<dbReference type="CDD" id="cd16443">
    <property type="entry name" value="LplA"/>
    <property type="match status" value="1"/>
</dbReference>
<comment type="similarity">
    <text evidence="2">Belongs to the LplA family.</text>
</comment>
<accession>A0A3B4B7V5</accession>
<keyword evidence="5" id="KW-1185">Reference proteome</keyword>
<evidence type="ECO:0000313" key="5">
    <source>
        <dbReference type="Proteomes" id="UP000261520"/>
    </source>
</evidence>